<dbReference type="Pfam" id="PF25670">
    <property type="entry name" value="Phage_tail_C_2"/>
    <property type="match status" value="1"/>
</dbReference>
<protein>
    <recommendedName>
        <fullName evidence="1">Phage tail protein C-terminal domain-containing protein</fullName>
    </recommendedName>
</protein>
<evidence type="ECO:0000259" key="1">
    <source>
        <dbReference type="Pfam" id="PF25670"/>
    </source>
</evidence>
<dbReference type="InterPro" id="IPR058008">
    <property type="entry name" value="Gp26_C"/>
</dbReference>
<comment type="caution">
    <text evidence="2">The sequence shown here is derived from an EMBL/GenBank/DDBJ whole genome shotgun (WGS) entry which is preliminary data.</text>
</comment>
<name>A0ABV1P9E6_9GAMM</name>
<organism evidence="2 3">
    <name type="scientific">Pectobacterium polonicum</name>
    <dbReference type="NCBI Taxonomy" id="2485124"/>
    <lineage>
        <taxon>Bacteria</taxon>
        <taxon>Pseudomonadati</taxon>
        <taxon>Pseudomonadota</taxon>
        <taxon>Gammaproteobacteria</taxon>
        <taxon>Enterobacterales</taxon>
        <taxon>Pectobacteriaceae</taxon>
        <taxon>Pectobacterium</taxon>
    </lineage>
</organism>
<proteinExistence type="predicted"/>
<sequence>MSEITPNDLPPINELDEFTAKIPELQIDTDVLAGPDGPANFQAQALANRTKYLKRVLDAVSQELIGISQAVAAAQQSADASMKKSANGADIANATTFRTNIGLGSVATHDAQASSTDATLNRIMKLAASGEGAFGLGGTAVRMPADADVAQYLRSVPSGLYAILPNASATNLPPAAVASGWVFQSIKFNTSPIFTVIAQQSATPGSIFRGVISPTGVSWYPMWDNASLVKQISSFDATYGRVLTLGDSGSFGLGSALQSPITQRGMLFSYSDGSRASNEIGITGNGVGYQSTYNTNRRGQIYQSFVDGVLRHRYTVTDVGIDNQTPWRSCWDNVNLSQPMTLNTAQTVGGVKTYGGASVNPIRLIGMSTSDALFIPFFDSTGTIRKGWLGKLSNNDTMQFTCDAGGNNVALNANGNINITPGTSGEVYHGTNQRFLVQGRNAIADSSGYWKTASPVIHIYSDGTFTTTDEAAGVSVERLRDGVYKITGCLGLNSDRAWGGDDGGITNPRCRNGMERIWNDYNVESDGSIIIKTYHRVHKDAPEFASNRLNLDKQPYNAERDGNAEWPDLSLIDIPRDVYLQVRVQMPECIEPKPAISHSNVYCNTISPAK</sequence>
<dbReference type="EMBL" id="JBEHEF010000005">
    <property type="protein sequence ID" value="MEQ9937788.1"/>
    <property type="molecule type" value="Genomic_DNA"/>
</dbReference>
<dbReference type="RefSeq" id="WP_349960464.1">
    <property type="nucleotide sequence ID" value="NZ_JBEHEF010000005.1"/>
</dbReference>
<dbReference type="Proteomes" id="UP001463408">
    <property type="component" value="Unassembled WGS sequence"/>
</dbReference>
<evidence type="ECO:0000313" key="2">
    <source>
        <dbReference type="EMBL" id="MEQ9937788.1"/>
    </source>
</evidence>
<feature type="domain" description="Phage tail protein C-terminal" evidence="1">
    <location>
        <begin position="441"/>
        <end position="588"/>
    </location>
</feature>
<accession>A0ABV1P9E6</accession>
<evidence type="ECO:0000313" key="3">
    <source>
        <dbReference type="Proteomes" id="UP001463408"/>
    </source>
</evidence>
<reference evidence="2 3" key="1">
    <citation type="submission" date="2024-06" db="EMBL/GenBank/DDBJ databases">
        <title>Pangenomics to understand the prophage dynamics in the radiating lineages of P. brasiliense.</title>
        <authorList>
            <person name="Pardeshi L.A."/>
            <person name="Van Duivenbode I."/>
            <person name="Jonkheer E.M."/>
            <person name="Pel M.J.C."/>
            <person name="Kupczok A."/>
            <person name="De Ridder D."/>
            <person name="Smit S."/>
            <person name="Van Der Lee T.J."/>
        </authorList>
    </citation>
    <scope>NUCLEOTIDE SEQUENCE [LARGE SCALE GENOMIC DNA]</scope>
    <source>
        <strain evidence="2 3">PD 8607</strain>
    </source>
</reference>
<keyword evidence="3" id="KW-1185">Reference proteome</keyword>
<gene>
    <name evidence="2" type="ORF">ABRQ07_09210</name>
</gene>